<comment type="function">
    <text evidence="16">Key enzyme of fatty acid beta-oxidation. Able to isomerize both 3-cis (3Z) and 3-trans (3E) double bonds into the 2-trans (2E) form in a range of enoyl-CoA species, with a preference for (3Z)-enoyl-CoAs over (3E)-enoyl-CoAs. The catalytic efficiency of this enzyme is not affected by the fatty acyl chain length.</text>
</comment>
<dbReference type="PANTHER" id="PTHR11941">
    <property type="entry name" value="ENOYL-COA HYDRATASE-RELATED"/>
    <property type="match status" value="1"/>
</dbReference>
<evidence type="ECO:0000256" key="17">
    <source>
        <dbReference type="ARBA" id="ARBA00068317"/>
    </source>
</evidence>
<evidence type="ECO:0000256" key="6">
    <source>
        <dbReference type="ARBA" id="ARBA00022946"/>
    </source>
</evidence>
<keyword evidence="7" id="KW-0007">Acetylation</keyword>
<name>A0A8C4NN84_EPTBU</name>
<dbReference type="SUPFAM" id="SSF52096">
    <property type="entry name" value="ClpP/crotonase"/>
    <property type="match status" value="1"/>
</dbReference>
<dbReference type="Ensembl" id="ENSEBUT00000006624.1">
    <property type="protein sequence ID" value="ENSEBUP00000006173.1"/>
    <property type="gene ID" value="ENSEBUG00000004083.1"/>
</dbReference>
<dbReference type="CDD" id="cd06558">
    <property type="entry name" value="crotonase-like"/>
    <property type="match status" value="1"/>
</dbReference>
<comment type="pathway">
    <text evidence="2">Lipid metabolism; fatty acid beta-oxidation.</text>
</comment>
<dbReference type="GO" id="GO:0005759">
    <property type="term" value="C:mitochondrial matrix"/>
    <property type="evidence" value="ECO:0007669"/>
    <property type="project" value="UniProtKB-SubCell"/>
</dbReference>
<comment type="catalytic activity">
    <reaction evidence="12">
        <text>(3Z)-decenoyl-CoA = (2E)-decenoyl-CoA</text>
        <dbReference type="Rhea" id="RHEA:77195"/>
        <dbReference type="ChEBI" id="CHEBI:61406"/>
        <dbReference type="ChEBI" id="CHEBI:195601"/>
    </reaction>
    <physiologicalReaction direction="left-to-right" evidence="12">
        <dbReference type="Rhea" id="RHEA:77196"/>
    </physiologicalReaction>
</comment>
<dbReference type="InterPro" id="IPR018376">
    <property type="entry name" value="Enoyl-CoA_hyd/isom_CS"/>
</dbReference>
<evidence type="ECO:0000256" key="8">
    <source>
        <dbReference type="ARBA" id="ARBA00023098"/>
    </source>
</evidence>
<protein>
    <recommendedName>
        <fullName evidence="17">Enoyl-CoA delta isomerase 1, mitochondrial</fullName>
    </recommendedName>
    <alternativeName>
        <fullName evidence="21">3,2-trans-enoyl-CoA isomerase</fullName>
    </alternativeName>
    <alternativeName>
        <fullName evidence="18 19">Delta(3),Delta(2)-enoyl-CoA isomerase</fullName>
    </alternativeName>
    <alternativeName>
        <fullName evidence="20">Dodecenoyl-CoA isomerase</fullName>
    </alternativeName>
</protein>
<comment type="catalytic activity">
    <reaction evidence="13">
        <text>(2E)-tetradecenoyl-CoA = (3Z)-tetradecenoyl-CoA</text>
        <dbReference type="Rhea" id="RHEA:29847"/>
        <dbReference type="ChEBI" id="CHEBI:61405"/>
        <dbReference type="ChEBI" id="CHEBI:61968"/>
    </reaction>
    <physiologicalReaction direction="right-to-left" evidence="13">
        <dbReference type="Rhea" id="RHEA:29849"/>
    </physiologicalReaction>
</comment>
<evidence type="ECO:0000313" key="24">
    <source>
        <dbReference type="Proteomes" id="UP000694388"/>
    </source>
</evidence>
<dbReference type="PANTHER" id="PTHR11941:SF45">
    <property type="entry name" value="ENOYL-COA DELTA ISOMERASE 1, MITOCHONDRIAL"/>
    <property type="match status" value="1"/>
</dbReference>
<dbReference type="Pfam" id="PF00378">
    <property type="entry name" value="ECH_1"/>
    <property type="match status" value="1"/>
</dbReference>
<keyword evidence="5" id="KW-0276">Fatty acid metabolism</keyword>
<keyword evidence="6" id="KW-0809">Transit peptide</keyword>
<evidence type="ECO:0000256" key="7">
    <source>
        <dbReference type="ARBA" id="ARBA00022990"/>
    </source>
</evidence>
<comment type="catalytic activity">
    <reaction evidence="11">
        <text>(3Z)-hexenoyl-CoA = (2E)-hexenoyl-CoA</text>
        <dbReference type="Rhea" id="RHEA:45748"/>
        <dbReference type="ChEBI" id="CHEBI:62077"/>
        <dbReference type="ChEBI" id="CHEBI:85415"/>
    </reaction>
    <physiologicalReaction direction="left-to-right" evidence="11">
        <dbReference type="Rhea" id="RHEA:45749"/>
    </physiologicalReaction>
</comment>
<sequence length="259" mass="28858">MAAVLRKLIQGRLPALAGVLCRRSGNEGHLFLNSSGSTLMQPRCGYSSPTESVIVEMDKATGVALLKLNIPPVNSLSLPLLTELAIVLDKLEMDKHCRGLILTSAVPNIFSAGLNLFDMMDKPNEHYSEFWRAVQEIWIKLYGSSLANIAAINGSSPAGGCLLALCSDYRIMANNPHFTIGLNETRLGIVAPFWYDILQWRVHHPPPCLHLFVMALVFRLHVHHPSAMTKVTRAYSTELKISVSYVKQPINWRSHEIYK</sequence>
<proteinExistence type="inferred from homology"/>
<evidence type="ECO:0000256" key="2">
    <source>
        <dbReference type="ARBA" id="ARBA00005005"/>
    </source>
</evidence>
<evidence type="ECO:0000256" key="22">
    <source>
        <dbReference type="RuleBase" id="RU003707"/>
    </source>
</evidence>
<dbReference type="FunFam" id="3.90.226.10:FF:000034">
    <property type="entry name" value="Enoyl-CoA delta isomerase 1"/>
    <property type="match status" value="1"/>
</dbReference>
<dbReference type="GO" id="GO:0004165">
    <property type="term" value="F:delta(3)-delta(2)-enoyl-CoA isomerase activity"/>
    <property type="evidence" value="ECO:0007669"/>
    <property type="project" value="UniProtKB-EC"/>
</dbReference>
<evidence type="ECO:0000256" key="1">
    <source>
        <dbReference type="ARBA" id="ARBA00004305"/>
    </source>
</evidence>
<evidence type="ECO:0000256" key="15">
    <source>
        <dbReference type="ARBA" id="ARBA00052542"/>
    </source>
</evidence>
<keyword evidence="10" id="KW-0413">Isomerase</keyword>
<dbReference type="GeneTree" id="ENSGT00390000005678"/>
<reference evidence="23" key="1">
    <citation type="submission" date="2025-08" db="UniProtKB">
        <authorList>
            <consortium name="Ensembl"/>
        </authorList>
    </citation>
    <scope>IDENTIFICATION</scope>
</reference>
<dbReference type="Gene3D" id="3.90.226.10">
    <property type="entry name" value="2-enoyl-CoA Hydratase, Chain A, domain 1"/>
    <property type="match status" value="1"/>
</dbReference>
<evidence type="ECO:0000256" key="16">
    <source>
        <dbReference type="ARBA" id="ARBA00056147"/>
    </source>
</evidence>
<evidence type="ECO:0000256" key="4">
    <source>
        <dbReference type="ARBA" id="ARBA00011233"/>
    </source>
</evidence>
<organism evidence="23 24">
    <name type="scientific">Eptatretus burgeri</name>
    <name type="common">Inshore hagfish</name>
    <dbReference type="NCBI Taxonomy" id="7764"/>
    <lineage>
        <taxon>Eukaryota</taxon>
        <taxon>Metazoa</taxon>
        <taxon>Chordata</taxon>
        <taxon>Craniata</taxon>
        <taxon>Vertebrata</taxon>
        <taxon>Cyclostomata</taxon>
        <taxon>Myxini</taxon>
        <taxon>Myxiniformes</taxon>
        <taxon>Myxinidae</taxon>
        <taxon>Eptatretinae</taxon>
        <taxon>Eptatretus</taxon>
    </lineage>
</organism>
<dbReference type="PROSITE" id="PS00166">
    <property type="entry name" value="ENOYL_COA_HYDRATASE"/>
    <property type="match status" value="1"/>
</dbReference>
<keyword evidence="24" id="KW-1185">Reference proteome</keyword>
<comment type="similarity">
    <text evidence="3 22">Belongs to the enoyl-CoA hydratase/isomerase family.</text>
</comment>
<evidence type="ECO:0000256" key="14">
    <source>
        <dbReference type="ARBA" id="ARBA00052376"/>
    </source>
</evidence>
<dbReference type="GO" id="GO:0006635">
    <property type="term" value="P:fatty acid beta-oxidation"/>
    <property type="evidence" value="ECO:0007669"/>
    <property type="project" value="TreeGrafter"/>
</dbReference>
<evidence type="ECO:0000256" key="10">
    <source>
        <dbReference type="ARBA" id="ARBA00023235"/>
    </source>
</evidence>
<evidence type="ECO:0000256" key="11">
    <source>
        <dbReference type="ARBA" id="ARBA00036336"/>
    </source>
</evidence>
<dbReference type="InterPro" id="IPR029045">
    <property type="entry name" value="ClpP/crotonase-like_dom_sf"/>
</dbReference>
<reference evidence="23" key="2">
    <citation type="submission" date="2025-09" db="UniProtKB">
        <authorList>
            <consortium name="Ensembl"/>
        </authorList>
    </citation>
    <scope>IDENTIFICATION</scope>
</reference>
<dbReference type="AlphaFoldDB" id="A0A8C4NN84"/>
<evidence type="ECO:0000256" key="9">
    <source>
        <dbReference type="ARBA" id="ARBA00023128"/>
    </source>
</evidence>
<comment type="catalytic activity">
    <reaction evidence="14">
        <text>(3Z)-dodecenoyl-CoA = (2E)-dodecenoyl-CoA</text>
        <dbReference type="Rhea" id="RHEA:23716"/>
        <dbReference type="ChEBI" id="CHEBI:57330"/>
        <dbReference type="ChEBI" id="CHEBI:58543"/>
        <dbReference type="EC" id="5.3.3.8"/>
    </reaction>
    <physiologicalReaction direction="left-to-right" evidence="14">
        <dbReference type="Rhea" id="RHEA:23717"/>
    </physiologicalReaction>
</comment>
<evidence type="ECO:0000256" key="19">
    <source>
        <dbReference type="ARBA" id="ARBA00078358"/>
    </source>
</evidence>
<evidence type="ECO:0000256" key="5">
    <source>
        <dbReference type="ARBA" id="ARBA00022832"/>
    </source>
</evidence>
<comment type="catalytic activity">
    <reaction evidence="15">
        <text>(3Z)-octenoyl-CoA = (2E)-octenoyl-CoA</text>
        <dbReference type="Rhea" id="RHEA:46044"/>
        <dbReference type="ChEBI" id="CHEBI:62242"/>
        <dbReference type="ChEBI" id="CHEBI:85640"/>
    </reaction>
    <physiologicalReaction direction="left-to-right" evidence="15">
        <dbReference type="Rhea" id="RHEA:46045"/>
    </physiologicalReaction>
</comment>
<keyword evidence="8" id="KW-0443">Lipid metabolism</keyword>
<keyword evidence="9" id="KW-0496">Mitochondrion</keyword>
<evidence type="ECO:0000256" key="18">
    <source>
        <dbReference type="ARBA" id="ARBA00076241"/>
    </source>
</evidence>
<evidence type="ECO:0000256" key="3">
    <source>
        <dbReference type="ARBA" id="ARBA00005254"/>
    </source>
</evidence>
<accession>A0A8C4NN84</accession>
<dbReference type="Proteomes" id="UP000694388">
    <property type="component" value="Unplaced"/>
</dbReference>
<comment type="subunit">
    <text evidence="4">Homotrimer.</text>
</comment>
<evidence type="ECO:0000313" key="23">
    <source>
        <dbReference type="Ensembl" id="ENSEBUP00000006173.1"/>
    </source>
</evidence>
<evidence type="ECO:0000256" key="21">
    <source>
        <dbReference type="ARBA" id="ARBA00083575"/>
    </source>
</evidence>
<evidence type="ECO:0000256" key="20">
    <source>
        <dbReference type="ARBA" id="ARBA00082088"/>
    </source>
</evidence>
<evidence type="ECO:0000256" key="13">
    <source>
        <dbReference type="ARBA" id="ARBA00051293"/>
    </source>
</evidence>
<dbReference type="InterPro" id="IPR001753">
    <property type="entry name" value="Enoyl-CoA_hydra/iso"/>
</dbReference>
<comment type="subcellular location">
    <subcellularLocation>
        <location evidence="1">Mitochondrion matrix</location>
    </subcellularLocation>
</comment>
<evidence type="ECO:0000256" key="12">
    <source>
        <dbReference type="ARBA" id="ARBA00050938"/>
    </source>
</evidence>